<evidence type="ECO:0000313" key="3">
    <source>
        <dbReference type="Proteomes" id="UP000017184"/>
    </source>
</evidence>
<dbReference type="GO" id="GO:0009882">
    <property type="term" value="F:blue light photoreceptor activity"/>
    <property type="evidence" value="ECO:0007669"/>
    <property type="project" value="InterPro"/>
</dbReference>
<dbReference type="Gene3D" id="3.30.70.100">
    <property type="match status" value="1"/>
</dbReference>
<dbReference type="InterPro" id="IPR036046">
    <property type="entry name" value="Acylphosphatase-like_dom_sf"/>
</dbReference>
<dbReference type="Proteomes" id="UP000017184">
    <property type="component" value="Chromosome"/>
</dbReference>
<dbReference type="RefSeq" id="WP_022775067.1">
    <property type="nucleotide sequence ID" value="NC_022576.1"/>
</dbReference>
<name>U5N982_9BURK</name>
<gene>
    <name evidence="2" type="ORF">Cenrod_2050</name>
</gene>
<organism evidence="2 3">
    <name type="scientific">Candidatus Symbiobacter mobilis CR</name>
    <dbReference type="NCBI Taxonomy" id="946483"/>
    <lineage>
        <taxon>Bacteria</taxon>
        <taxon>Pseudomonadati</taxon>
        <taxon>Pseudomonadota</taxon>
        <taxon>Betaproteobacteria</taxon>
        <taxon>Burkholderiales</taxon>
        <taxon>Comamonadaceae</taxon>
    </lineage>
</organism>
<dbReference type="KEGG" id="cbx:Cenrod_2050"/>
<evidence type="ECO:0000313" key="2">
    <source>
        <dbReference type="EMBL" id="AGX88121.1"/>
    </source>
</evidence>
<dbReference type="HOGENOM" id="CLU_097099_2_0_4"/>
<dbReference type="STRING" id="946483.Cenrod_2050"/>
<dbReference type="OrthoDB" id="8586885at2"/>
<proteinExistence type="predicted"/>
<protein>
    <submittedName>
        <fullName evidence="2">BLUF domain protein</fullName>
    </submittedName>
</protein>
<dbReference type="eggNOG" id="COG3431">
    <property type="taxonomic scope" value="Bacteria"/>
</dbReference>
<dbReference type="InterPro" id="IPR007024">
    <property type="entry name" value="BLUF_domain"/>
</dbReference>
<dbReference type="SUPFAM" id="SSF54975">
    <property type="entry name" value="Acylphosphatase/BLUF domain-like"/>
    <property type="match status" value="1"/>
</dbReference>
<feature type="domain" description="BLUF" evidence="1">
    <location>
        <begin position="6"/>
        <end position="96"/>
    </location>
</feature>
<keyword evidence="3" id="KW-1185">Reference proteome</keyword>
<sequence>MAQIPLIQLIYRSDLVGRRETEMASILQSCHYHNKINGITGMLLYSDGSFLQVLEGQPEDVHETFDRICRDPRHCNIVFMTEEGVEERSFAHWSMGYMHLGPEQVAQFPKYARFFQFGFSASELRDNPGTSQELFQMFRGSAQD</sequence>
<dbReference type="AlphaFoldDB" id="U5N982"/>
<reference evidence="2 3" key="1">
    <citation type="journal article" date="2013" name="Genome Biol.">
        <title>Genomic analysis reveals key aspects of prokaryotic symbiosis in the phototrophic consortium "Chlorochromatium aggregatum".</title>
        <authorList>
            <person name="Liu Z."/>
            <person name="Muller J."/>
            <person name="Li T."/>
            <person name="Alvey R.M."/>
            <person name="Vogl K."/>
            <person name="Frigaard N.U."/>
            <person name="Rockwell N.C."/>
            <person name="Boyd E.S."/>
            <person name="Tomsho L.P."/>
            <person name="Schuster S.C."/>
            <person name="Henke P."/>
            <person name="Rohde M."/>
            <person name="Overmann J."/>
            <person name="Bryant D.A."/>
        </authorList>
    </citation>
    <scope>NUCLEOTIDE SEQUENCE [LARGE SCALE GENOMIC DNA]</scope>
    <source>
        <strain evidence="2">CR</strain>
    </source>
</reference>
<evidence type="ECO:0000259" key="1">
    <source>
        <dbReference type="PROSITE" id="PS50925"/>
    </source>
</evidence>
<dbReference type="EMBL" id="CP004885">
    <property type="protein sequence ID" value="AGX88121.1"/>
    <property type="molecule type" value="Genomic_DNA"/>
</dbReference>
<accession>U5N982</accession>
<dbReference type="PROSITE" id="PS50925">
    <property type="entry name" value="BLUF"/>
    <property type="match status" value="1"/>
</dbReference>
<dbReference type="Pfam" id="PF04940">
    <property type="entry name" value="BLUF"/>
    <property type="match status" value="1"/>
</dbReference>
<dbReference type="GO" id="GO:0071949">
    <property type="term" value="F:FAD binding"/>
    <property type="evidence" value="ECO:0007669"/>
    <property type="project" value="InterPro"/>
</dbReference>
<dbReference type="SMART" id="SM01034">
    <property type="entry name" value="BLUF"/>
    <property type="match status" value="1"/>
</dbReference>